<comment type="caution">
    <text evidence="2">The sequence shown here is derived from an EMBL/GenBank/DDBJ whole genome shotgun (WGS) entry which is preliminary data.</text>
</comment>
<dbReference type="EMBL" id="JAPKNK010000001">
    <property type="protein sequence ID" value="MCX5568309.1"/>
    <property type="molecule type" value="Genomic_DNA"/>
</dbReference>
<dbReference type="InterPro" id="IPR002934">
    <property type="entry name" value="Polymerase_NTP_transf_dom"/>
</dbReference>
<dbReference type="Proteomes" id="UP001144805">
    <property type="component" value="Unassembled WGS sequence"/>
</dbReference>
<sequence length="287" mass="31704">MSHAAERDRPQAPAFDVDPAIRAIAERLEAEPRIRALALGGSHGAGLADAYSDLDFLVVADSGASDQTAALWRDALGRVGEIVLWRDRQVKPTLINAITAAWLRVDVDIVTPQQIAERTKAGLRILFDPDELLEALPAKAEKPRPSPGRLQWQVEEFFRVLGLLPLAMGRAEYFNSVTGLFFLRNLITDLLIEETGAPNRGGVLHLNRLITAEQKKALAALPPLVAERDALIANYLAHAALYLPRARKMAARLGARWPERFEAVTWEHLHDTLGIEPPPVVRASRRP</sequence>
<evidence type="ECO:0000259" key="1">
    <source>
        <dbReference type="Pfam" id="PF01909"/>
    </source>
</evidence>
<dbReference type="SUPFAM" id="SSF81301">
    <property type="entry name" value="Nucleotidyltransferase"/>
    <property type="match status" value="1"/>
</dbReference>
<accession>A0A9X3IJ93</accession>
<organism evidence="2 3">
    <name type="scientific">Kaistia nematophila</name>
    <dbReference type="NCBI Taxonomy" id="2994654"/>
    <lineage>
        <taxon>Bacteria</taxon>
        <taxon>Pseudomonadati</taxon>
        <taxon>Pseudomonadota</taxon>
        <taxon>Alphaproteobacteria</taxon>
        <taxon>Hyphomicrobiales</taxon>
        <taxon>Kaistiaceae</taxon>
        <taxon>Kaistia</taxon>
    </lineage>
</organism>
<evidence type="ECO:0000313" key="2">
    <source>
        <dbReference type="EMBL" id="MCX5568309.1"/>
    </source>
</evidence>
<gene>
    <name evidence="2" type="ORF">OSH07_03785</name>
</gene>
<dbReference type="CDD" id="cd05403">
    <property type="entry name" value="NT_KNTase_like"/>
    <property type="match status" value="1"/>
</dbReference>
<dbReference type="AlphaFoldDB" id="A0A9X3IJ93"/>
<dbReference type="Pfam" id="PF01909">
    <property type="entry name" value="NTP_transf_2"/>
    <property type="match status" value="1"/>
</dbReference>
<reference evidence="2" key="1">
    <citation type="submission" date="2022-11" db="EMBL/GenBank/DDBJ databases">
        <title>Biodiversity and phylogenetic relationships of bacteria.</title>
        <authorList>
            <person name="Machado R.A.R."/>
            <person name="Bhat A."/>
            <person name="Loulou A."/>
            <person name="Kallel S."/>
        </authorList>
    </citation>
    <scope>NUCLEOTIDE SEQUENCE</scope>
    <source>
        <strain evidence="2">K-TC2</strain>
    </source>
</reference>
<dbReference type="GO" id="GO:0016779">
    <property type="term" value="F:nucleotidyltransferase activity"/>
    <property type="evidence" value="ECO:0007669"/>
    <property type="project" value="InterPro"/>
</dbReference>
<name>A0A9X3IJ93_9HYPH</name>
<dbReference type="Gene3D" id="3.30.460.10">
    <property type="entry name" value="Beta Polymerase, domain 2"/>
    <property type="match status" value="1"/>
</dbReference>
<evidence type="ECO:0000313" key="3">
    <source>
        <dbReference type="Proteomes" id="UP001144805"/>
    </source>
</evidence>
<feature type="domain" description="Polymerase nucleotidyl transferase" evidence="1">
    <location>
        <begin position="22"/>
        <end position="68"/>
    </location>
</feature>
<dbReference type="InterPro" id="IPR043519">
    <property type="entry name" value="NT_sf"/>
</dbReference>
<protein>
    <submittedName>
        <fullName evidence="2">Nucleotidyltransferase domain-containing protein</fullName>
    </submittedName>
</protein>
<dbReference type="RefSeq" id="WP_266337257.1">
    <property type="nucleotide sequence ID" value="NZ_JAPKNK010000001.1"/>
</dbReference>
<keyword evidence="3" id="KW-1185">Reference proteome</keyword>
<proteinExistence type="predicted"/>